<dbReference type="EnsemblPlants" id="AET6Gv20510100.5">
    <property type="protein sequence ID" value="AET6Gv20510100.5"/>
    <property type="gene ID" value="AET6Gv20510100"/>
</dbReference>
<organism evidence="2 3">
    <name type="scientific">Aegilops tauschii subsp. strangulata</name>
    <name type="common">Goatgrass</name>
    <dbReference type="NCBI Taxonomy" id="200361"/>
    <lineage>
        <taxon>Eukaryota</taxon>
        <taxon>Viridiplantae</taxon>
        <taxon>Streptophyta</taxon>
        <taxon>Embryophyta</taxon>
        <taxon>Tracheophyta</taxon>
        <taxon>Spermatophyta</taxon>
        <taxon>Magnoliopsida</taxon>
        <taxon>Liliopsida</taxon>
        <taxon>Poales</taxon>
        <taxon>Poaceae</taxon>
        <taxon>BOP clade</taxon>
        <taxon>Pooideae</taxon>
        <taxon>Triticodae</taxon>
        <taxon>Triticeae</taxon>
        <taxon>Triticinae</taxon>
        <taxon>Aegilops</taxon>
    </lineage>
</organism>
<evidence type="ECO:0000313" key="3">
    <source>
        <dbReference type="Proteomes" id="UP000015105"/>
    </source>
</evidence>
<dbReference type="Proteomes" id="UP000015105">
    <property type="component" value="Chromosome 6D"/>
</dbReference>
<reference evidence="3" key="2">
    <citation type="journal article" date="2017" name="Nat. Plants">
        <title>The Aegilops tauschii genome reveals multiple impacts of transposons.</title>
        <authorList>
            <person name="Zhao G."/>
            <person name="Zou C."/>
            <person name="Li K."/>
            <person name="Wang K."/>
            <person name="Li T."/>
            <person name="Gao L."/>
            <person name="Zhang X."/>
            <person name="Wang H."/>
            <person name="Yang Z."/>
            <person name="Liu X."/>
            <person name="Jiang W."/>
            <person name="Mao L."/>
            <person name="Kong X."/>
            <person name="Jiao Y."/>
            <person name="Jia J."/>
        </authorList>
    </citation>
    <scope>NUCLEOTIDE SEQUENCE [LARGE SCALE GENOMIC DNA]</scope>
    <source>
        <strain evidence="3">cv. AL8/78</strain>
    </source>
</reference>
<evidence type="ECO:0000256" key="1">
    <source>
        <dbReference type="SAM" id="Phobius"/>
    </source>
</evidence>
<keyword evidence="3" id="KW-1185">Reference proteome</keyword>
<feature type="transmembrane region" description="Helical" evidence="1">
    <location>
        <begin position="20"/>
        <end position="42"/>
    </location>
</feature>
<reference evidence="2" key="5">
    <citation type="journal article" date="2021" name="G3 (Bethesda)">
        <title>Aegilops tauschii genome assembly Aet v5.0 features greater sequence contiguity and improved annotation.</title>
        <authorList>
            <person name="Wang L."/>
            <person name="Zhu T."/>
            <person name="Rodriguez J.C."/>
            <person name="Deal K.R."/>
            <person name="Dubcovsky J."/>
            <person name="McGuire P.E."/>
            <person name="Lux T."/>
            <person name="Spannagl M."/>
            <person name="Mayer K.F.X."/>
            <person name="Baldrich P."/>
            <person name="Meyers B.C."/>
            <person name="Huo N."/>
            <person name="Gu Y.Q."/>
            <person name="Zhou H."/>
            <person name="Devos K.M."/>
            <person name="Bennetzen J.L."/>
            <person name="Unver T."/>
            <person name="Budak H."/>
            <person name="Gulick P.J."/>
            <person name="Galiba G."/>
            <person name="Kalapos B."/>
            <person name="Nelson D.R."/>
            <person name="Li P."/>
            <person name="You F.M."/>
            <person name="Luo M.C."/>
            <person name="Dvorak J."/>
        </authorList>
    </citation>
    <scope>NUCLEOTIDE SEQUENCE [LARGE SCALE GENOMIC DNA]</scope>
    <source>
        <strain evidence="2">cv. AL8/78</strain>
    </source>
</reference>
<proteinExistence type="predicted"/>
<keyword evidence="1" id="KW-0812">Transmembrane</keyword>
<reference evidence="3" key="1">
    <citation type="journal article" date="2014" name="Science">
        <title>Ancient hybridizations among the ancestral genomes of bread wheat.</title>
        <authorList>
            <consortium name="International Wheat Genome Sequencing Consortium,"/>
            <person name="Marcussen T."/>
            <person name="Sandve S.R."/>
            <person name="Heier L."/>
            <person name="Spannagl M."/>
            <person name="Pfeifer M."/>
            <person name="Jakobsen K.S."/>
            <person name="Wulff B.B."/>
            <person name="Steuernagel B."/>
            <person name="Mayer K.F."/>
            <person name="Olsen O.A."/>
        </authorList>
    </citation>
    <scope>NUCLEOTIDE SEQUENCE [LARGE SCALE GENOMIC DNA]</scope>
    <source>
        <strain evidence="3">cv. AL8/78</strain>
    </source>
</reference>
<evidence type="ECO:0000313" key="2">
    <source>
        <dbReference type="EnsemblPlants" id="AET6Gv20510100.5"/>
    </source>
</evidence>
<keyword evidence="1" id="KW-1133">Transmembrane helix</keyword>
<name>A0A453NWB8_AEGTS</name>
<reference evidence="2" key="4">
    <citation type="submission" date="2019-03" db="UniProtKB">
        <authorList>
            <consortium name="EnsemblPlants"/>
        </authorList>
    </citation>
    <scope>IDENTIFICATION</scope>
</reference>
<reference evidence="2" key="3">
    <citation type="journal article" date="2017" name="Nature">
        <title>Genome sequence of the progenitor of the wheat D genome Aegilops tauschii.</title>
        <authorList>
            <person name="Luo M.C."/>
            <person name="Gu Y.Q."/>
            <person name="Puiu D."/>
            <person name="Wang H."/>
            <person name="Twardziok S.O."/>
            <person name="Deal K.R."/>
            <person name="Huo N."/>
            <person name="Zhu T."/>
            <person name="Wang L."/>
            <person name="Wang Y."/>
            <person name="McGuire P.E."/>
            <person name="Liu S."/>
            <person name="Long H."/>
            <person name="Ramasamy R.K."/>
            <person name="Rodriguez J.C."/>
            <person name="Van S.L."/>
            <person name="Yuan L."/>
            <person name="Wang Z."/>
            <person name="Xia Z."/>
            <person name="Xiao L."/>
            <person name="Anderson O.D."/>
            <person name="Ouyang S."/>
            <person name="Liang Y."/>
            <person name="Zimin A.V."/>
            <person name="Pertea G."/>
            <person name="Qi P."/>
            <person name="Bennetzen J.L."/>
            <person name="Dai X."/>
            <person name="Dawson M.W."/>
            <person name="Muller H.G."/>
            <person name="Kugler K."/>
            <person name="Rivarola-Duarte L."/>
            <person name="Spannagl M."/>
            <person name="Mayer K.F.X."/>
            <person name="Lu F.H."/>
            <person name="Bevan M.W."/>
            <person name="Leroy P."/>
            <person name="Li P."/>
            <person name="You F.M."/>
            <person name="Sun Q."/>
            <person name="Liu Z."/>
            <person name="Lyons E."/>
            <person name="Wicker T."/>
            <person name="Salzberg S.L."/>
            <person name="Devos K.M."/>
            <person name="Dvorak J."/>
        </authorList>
    </citation>
    <scope>NUCLEOTIDE SEQUENCE [LARGE SCALE GENOMIC DNA]</scope>
    <source>
        <strain evidence="2">cv. AL8/78</strain>
    </source>
</reference>
<dbReference type="AlphaFoldDB" id="A0A453NWB8"/>
<dbReference type="Gramene" id="AET6Gv20510100.5">
    <property type="protein sequence ID" value="AET6Gv20510100.5"/>
    <property type="gene ID" value="AET6Gv20510100"/>
</dbReference>
<accession>A0A453NWB8</accession>
<protein>
    <submittedName>
        <fullName evidence="2">Uncharacterized protein</fullName>
    </submittedName>
</protein>
<keyword evidence="1" id="KW-0472">Membrane</keyword>
<sequence length="51" mass="6026">PCYLSNRKFLHFHASKILLLRIKLSFSVLLFVLVLIFFAIIYHKIVLFVSC</sequence>